<comment type="caution">
    <text evidence="1">The sequence shown here is derived from an EMBL/GenBank/DDBJ whole genome shotgun (WGS) entry which is preliminary data.</text>
</comment>
<name>X1PUK1_9ZZZZ</name>
<gene>
    <name evidence="1" type="ORF">S12H4_04597</name>
</gene>
<dbReference type="EMBL" id="BARW01001440">
    <property type="protein sequence ID" value="GAI59917.1"/>
    <property type="molecule type" value="Genomic_DNA"/>
</dbReference>
<reference evidence="1" key="1">
    <citation type="journal article" date="2014" name="Front. Microbiol.">
        <title>High frequency of phylogenetically diverse reductive dehalogenase-homologous genes in deep subseafloor sedimentary metagenomes.</title>
        <authorList>
            <person name="Kawai M."/>
            <person name="Futagami T."/>
            <person name="Toyoda A."/>
            <person name="Takaki Y."/>
            <person name="Nishi S."/>
            <person name="Hori S."/>
            <person name="Arai W."/>
            <person name="Tsubouchi T."/>
            <person name="Morono Y."/>
            <person name="Uchiyama I."/>
            <person name="Ito T."/>
            <person name="Fujiyama A."/>
            <person name="Inagaki F."/>
            <person name="Takami H."/>
        </authorList>
    </citation>
    <scope>NUCLEOTIDE SEQUENCE</scope>
    <source>
        <strain evidence="1">Expedition CK06-06</strain>
    </source>
</reference>
<proteinExistence type="predicted"/>
<organism evidence="1">
    <name type="scientific">marine sediment metagenome</name>
    <dbReference type="NCBI Taxonomy" id="412755"/>
    <lineage>
        <taxon>unclassified sequences</taxon>
        <taxon>metagenomes</taxon>
        <taxon>ecological metagenomes</taxon>
    </lineage>
</organism>
<evidence type="ECO:0000313" key="1">
    <source>
        <dbReference type="EMBL" id="GAI59917.1"/>
    </source>
</evidence>
<dbReference type="AlphaFoldDB" id="X1PUK1"/>
<protein>
    <submittedName>
        <fullName evidence="1">Uncharacterized protein</fullName>
    </submittedName>
</protein>
<sequence>MDYDEAKDRLTKLGCEFLTEDEFEARLREVGHNDSYFFPFGCTACGQAFSKNDFTDVLYAIYPTDPETGKVLVEYDEELGITLGDKLAYTNIGRCKFCGQCDIFAEL</sequence>
<accession>X1PUK1</accession>